<evidence type="ECO:0000313" key="3">
    <source>
        <dbReference type="Proteomes" id="UP000030746"/>
    </source>
</evidence>
<dbReference type="EMBL" id="KB199651">
    <property type="protein sequence ID" value="ESP04896.1"/>
    <property type="molecule type" value="Genomic_DNA"/>
</dbReference>
<feature type="transmembrane region" description="Helical" evidence="1">
    <location>
        <begin position="30"/>
        <end position="51"/>
    </location>
</feature>
<accession>V4BBH5</accession>
<protein>
    <submittedName>
        <fullName evidence="2">Uncharacterized protein</fullName>
    </submittedName>
</protein>
<keyword evidence="3" id="KW-1185">Reference proteome</keyword>
<keyword evidence="1" id="KW-1133">Transmembrane helix</keyword>
<evidence type="ECO:0000313" key="2">
    <source>
        <dbReference type="EMBL" id="ESP04896.1"/>
    </source>
</evidence>
<keyword evidence="1" id="KW-0472">Membrane</keyword>
<dbReference type="AlphaFoldDB" id="V4BBH5"/>
<dbReference type="HOGENOM" id="CLU_1940484_0_0_1"/>
<organism evidence="2 3">
    <name type="scientific">Lottia gigantea</name>
    <name type="common">Giant owl limpet</name>
    <dbReference type="NCBI Taxonomy" id="225164"/>
    <lineage>
        <taxon>Eukaryota</taxon>
        <taxon>Metazoa</taxon>
        <taxon>Spiralia</taxon>
        <taxon>Lophotrochozoa</taxon>
        <taxon>Mollusca</taxon>
        <taxon>Gastropoda</taxon>
        <taxon>Patellogastropoda</taxon>
        <taxon>Lottioidea</taxon>
        <taxon>Lottiidae</taxon>
        <taxon>Lottia</taxon>
    </lineage>
</organism>
<name>V4BBH5_LOTGI</name>
<sequence>MTSHQKPEEEQTRRVGKMDHVHHAVDHQGFQIALGAAGGGLLLIIILVACYKSGLLRINPDPEEHTGGIRASIRRRCGKAGPCCERVICDTVSPSPSEIEAADAHMKFLAERKKKKMAETPIYVLKKPKV</sequence>
<keyword evidence="1" id="KW-0812">Transmembrane</keyword>
<dbReference type="GeneID" id="20248162"/>
<dbReference type="Proteomes" id="UP000030746">
    <property type="component" value="Unassembled WGS sequence"/>
</dbReference>
<dbReference type="CTD" id="20248162"/>
<dbReference type="RefSeq" id="XP_009044405.1">
    <property type="nucleotide sequence ID" value="XM_009046157.1"/>
</dbReference>
<reference evidence="2 3" key="1">
    <citation type="journal article" date="2013" name="Nature">
        <title>Insights into bilaterian evolution from three spiralian genomes.</title>
        <authorList>
            <person name="Simakov O."/>
            <person name="Marletaz F."/>
            <person name="Cho S.J."/>
            <person name="Edsinger-Gonzales E."/>
            <person name="Havlak P."/>
            <person name="Hellsten U."/>
            <person name="Kuo D.H."/>
            <person name="Larsson T."/>
            <person name="Lv J."/>
            <person name="Arendt D."/>
            <person name="Savage R."/>
            <person name="Osoegawa K."/>
            <person name="de Jong P."/>
            <person name="Grimwood J."/>
            <person name="Chapman J.A."/>
            <person name="Shapiro H."/>
            <person name="Aerts A."/>
            <person name="Otillar R.P."/>
            <person name="Terry A.Y."/>
            <person name="Boore J.L."/>
            <person name="Grigoriev I.V."/>
            <person name="Lindberg D.R."/>
            <person name="Seaver E.C."/>
            <person name="Weisblat D.A."/>
            <person name="Putnam N.H."/>
            <person name="Rokhsar D.S."/>
        </authorList>
    </citation>
    <scope>NUCLEOTIDE SEQUENCE [LARGE SCALE GENOMIC DNA]</scope>
</reference>
<proteinExistence type="predicted"/>
<dbReference type="KEGG" id="lgi:LOTGIDRAFT_229976"/>
<evidence type="ECO:0000256" key="1">
    <source>
        <dbReference type="SAM" id="Phobius"/>
    </source>
</evidence>
<gene>
    <name evidence="2" type="ORF">LOTGIDRAFT_229976</name>
</gene>